<organism evidence="8 9">
    <name type="scientific">Sphaeroforma arctica JP610</name>
    <dbReference type="NCBI Taxonomy" id="667725"/>
    <lineage>
        <taxon>Eukaryota</taxon>
        <taxon>Ichthyosporea</taxon>
        <taxon>Ichthyophonida</taxon>
        <taxon>Sphaeroforma</taxon>
    </lineage>
</organism>
<feature type="transmembrane region" description="Helical" evidence="7">
    <location>
        <begin position="224"/>
        <end position="243"/>
    </location>
</feature>
<feature type="transmembrane region" description="Helical" evidence="7">
    <location>
        <begin position="141"/>
        <end position="164"/>
    </location>
</feature>
<feature type="transmembrane region" description="Helical" evidence="7">
    <location>
        <begin position="86"/>
        <end position="104"/>
    </location>
</feature>
<feature type="transmembrane region" description="Helical" evidence="7">
    <location>
        <begin position="430"/>
        <end position="448"/>
    </location>
</feature>
<reference evidence="8 9" key="1">
    <citation type="submission" date="2011-02" db="EMBL/GenBank/DDBJ databases">
        <title>The Genome Sequence of Sphaeroforma arctica JP610.</title>
        <authorList>
            <consortium name="The Broad Institute Genome Sequencing Platform"/>
            <person name="Russ C."/>
            <person name="Cuomo C."/>
            <person name="Young S.K."/>
            <person name="Zeng Q."/>
            <person name="Gargeya S."/>
            <person name="Alvarado L."/>
            <person name="Berlin A."/>
            <person name="Chapman S.B."/>
            <person name="Chen Z."/>
            <person name="Freedman E."/>
            <person name="Gellesch M."/>
            <person name="Goldberg J."/>
            <person name="Griggs A."/>
            <person name="Gujja S."/>
            <person name="Heilman E."/>
            <person name="Heiman D."/>
            <person name="Howarth C."/>
            <person name="Mehta T."/>
            <person name="Neiman D."/>
            <person name="Pearson M."/>
            <person name="Roberts A."/>
            <person name="Saif S."/>
            <person name="Shea T."/>
            <person name="Shenoy N."/>
            <person name="Sisk P."/>
            <person name="Stolte C."/>
            <person name="Sykes S."/>
            <person name="White J."/>
            <person name="Yandava C."/>
            <person name="Burger G."/>
            <person name="Gray M.W."/>
            <person name="Holland P.W.H."/>
            <person name="King N."/>
            <person name="Lang F.B.F."/>
            <person name="Roger A.J."/>
            <person name="Ruiz-Trillo I."/>
            <person name="Haas B."/>
            <person name="Nusbaum C."/>
            <person name="Birren B."/>
        </authorList>
    </citation>
    <scope>NUCLEOTIDE SEQUENCE [LARGE SCALE GENOMIC DNA]</scope>
    <source>
        <strain evidence="8 9">JP610</strain>
    </source>
</reference>
<feature type="transmembrane region" description="Helical" evidence="7">
    <location>
        <begin position="518"/>
        <end position="537"/>
    </location>
</feature>
<protein>
    <recommendedName>
        <fullName evidence="10">Major facilitator superfamily (MFS) profile domain-containing protein</fullName>
    </recommendedName>
</protein>
<dbReference type="Pfam" id="PF00854">
    <property type="entry name" value="PTR2"/>
    <property type="match status" value="1"/>
</dbReference>
<evidence type="ECO:0000256" key="5">
    <source>
        <dbReference type="ARBA" id="ARBA00023136"/>
    </source>
</evidence>
<keyword evidence="4 7" id="KW-1133">Transmembrane helix</keyword>
<sequence>MVSVKLSSQELSGQGDKTTPQPVSYQEKTSPEQAQPEQKWYQSTLIRVCSFILIVEACERLCYYTFSGSQKAFLQQAGYSNFQSSSINAVFSMLSYVTTILGGFVADSYLGRYKTIVLFSFIYVVGVCVTVVTSIPSIMNVQLYLVGTLMLVSLGTGGIKANINNFGADQYDLRIPGEQAEQERFFSYFYMVINIGAAVAYGYLVTLASSGHPPGIPKEYGFMSAYSIAACCMIIAVAVFLLGTPRYTKKLVEGNSLGGLAYYIWACAFKSGQRSLKGFLSFVGWICLWLSIIMALVQAFITYEWLGFLTLGIGAIAVILLAGCHFRNDHLDGCEDQTFLTVKDAKMFLDTVPIIMVGNMAFQCAYNTMMNVLMSQACQMDLRVGGGQINGAFFNIADCFAIIIFTPVLEKGLYPLLEMVQHKPVSRTQKLVGGLVITVAAMAIAAVLEITRRSADVLEGVSSDCAPLTEEGLGVYMSNQAAWWIFIPFGLIGIAEIMVNPVLYFFTYTQTPFNTRSLAMAFVLMVQGSLSNVFSSAFSTALQRYYTDDLNDGHLEYFYYLAGSMAVVGIPAYILTDRQFIEKKFDGRGDDRLANANDGESIVELCGHISAEDKVVLV</sequence>
<keyword evidence="5 7" id="KW-0472">Membrane</keyword>
<feature type="transmembrane region" description="Helical" evidence="7">
    <location>
        <begin position="116"/>
        <end position="135"/>
    </location>
</feature>
<dbReference type="SUPFAM" id="SSF103473">
    <property type="entry name" value="MFS general substrate transporter"/>
    <property type="match status" value="1"/>
</dbReference>
<feature type="transmembrane region" description="Helical" evidence="7">
    <location>
        <begin position="557"/>
        <end position="575"/>
    </location>
</feature>
<feature type="transmembrane region" description="Helical" evidence="7">
    <location>
        <begin position="185"/>
        <end position="204"/>
    </location>
</feature>
<evidence type="ECO:0000313" key="9">
    <source>
        <dbReference type="Proteomes" id="UP000054560"/>
    </source>
</evidence>
<dbReference type="PROSITE" id="PS01022">
    <property type="entry name" value="PTR2_1"/>
    <property type="match status" value="1"/>
</dbReference>
<feature type="region of interest" description="Disordered" evidence="6">
    <location>
        <begin position="1"/>
        <end position="35"/>
    </location>
</feature>
<evidence type="ECO:0000256" key="4">
    <source>
        <dbReference type="ARBA" id="ARBA00022989"/>
    </source>
</evidence>
<dbReference type="Proteomes" id="UP000054560">
    <property type="component" value="Unassembled WGS sequence"/>
</dbReference>
<dbReference type="Gene3D" id="1.20.1250.20">
    <property type="entry name" value="MFS general substrate transporter like domains"/>
    <property type="match status" value="1"/>
</dbReference>
<dbReference type="EMBL" id="KQ241833">
    <property type="protein sequence ID" value="KNC83440.1"/>
    <property type="molecule type" value="Genomic_DNA"/>
</dbReference>
<dbReference type="GeneID" id="25904809"/>
<evidence type="ECO:0000256" key="6">
    <source>
        <dbReference type="SAM" id="MobiDB-lite"/>
    </source>
</evidence>
<dbReference type="AlphaFoldDB" id="A0A0L0G2Y3"/>
<name>A0A0L0G2Y3_9EUKA</name>
<evidence type="ECO:0000256" key="3">
    <source>
        <dbReference type="ARBA" id="ARBA00022692"/>
    </source>
</evidence>
<evidence type="ECO:0008006" key="10">
    <source>
        <dbReference type="Google" id="ProtNLM"/>
    </source>
</evidence>
<gene>
    <name evidence="8" type="ORF">SARC_04305</name>
</gene>
<dbReference type="eggNOG" id="KOG1237">
    <property type="taxonomic scope" value="Eukaryota"/>
</dbReference>
<feature type="transmembrane region" description="Helical" evidence="7">
    <location>
        <begin position="481"/>
        <end position="506"/>
    </location>
</feature>
<accession>A0A0L0G2Y3</accession>
<evidence type="ECO:0000313" key="8">
    <source>
        <dbReference type="EMBL" id="KNC83440.1"/>
    </source>
</evidence>
<dbReference type="InterPro" id="IPR000109">
    <property type="entry name" value="POT_fam"/>
</dbReference>
<dbReference type="GO" id="GO:0016020">
    <property type="term" value="C:membrane"/>
    <property type="evidence" value="ECO:0007669"/>
    <property type="project" value="UniProtKB-SubCell"/>
</dbReference>
<dbReference type="PANTHER" id="PTHR11654">
    <property type="entry name" value="OLIGOPEPTIDE TRANSPORTER-RELATED"/>
    <property type="match status" value="1"/>
</dbReference>
<keyword evidence="9" id="KW-1185">Reference proteome</keyword>
<comment type="subcellular location">
    <subcellularLocation>
        <location evidence="1">Membrane</location>
        <topology evidence="1">Multi-pass membrane protein</topology>
    </subcellularLocation>
</comment>
<feature type="transmembrane region" description="Helical" evidence="7">
    <location>
        <begin position="279"/>
        <end position="301"/>
    </location>
</feature>
<evidence type="ECO:0000256" key="1">
    <source>
        <dbReference type="ARBA" id="ARBA00004141"/>
    </source>
</evidence>
<evidence type="ECO:0000256" key="7">
    <source>
        <dbReference type="SAM" id="Phobius"/>
    </source>
</evidence>
<comment type="similarity">
    <text evidence="2">Belongs to the major facilitator superfamily. Proton-dependent oligopeptide transporter (POT/PTR) (TC 2.A.17) family.</text>
</comment>
<proteinExistence type="inferred from homology"/>
<dbReference type="OrthoDB" id="416420at2759"/>
<dbReference type="InterPro" id="IPR036259">
    <property type="entry name" value="MFS_trans_sf"/>
</dbReference>
<evidence type="ECO:0000256" key="2">
    <source>
        <dbReference type="ARBA" id="ARBA00005982"/>
    </source>
</evidence>
<feature type="transmembrane region" description="Helical" evidence="7">
    <location>
        <begin position="307"/>
        <end position="326"/>
    </location>
</feature>
<dbReference type="RefSeq" id="XP_014157342.1">
    <property type="nucleotide sequence ID" value="XM_014301867.1"/>
</dbReference>
<dbReference type="GO" id="GO:0006857">
    <property type="term" value="P:oligopeptide transport"/>
    <property type="evidence" value="ECO:0007669"/>
    <property type="project" value="InterPro"/>
</dbReference>
<dbReference type="InterPro" id="IPR018456">
    <property type="entry name" value="PTR2_symporter_CS"/>
</dbReference>
<keyword evidence="3 7" id="KW-0812">Transmembrane</keyword>
<dbReference type="GO" id="GO:0022857">
    <property type="term" value="F:transmembrane transporter activity"/>
    <property type="evidence" value="ECO:0007669"/>
    <property type="project" value="InterPro"/>
</dbReference>